<dbReference type="SUPFAM" id="SSF51905">
    <property type="entry name" value="FAD/NAD(P)-binding domain"/>
    <property type="match status" value="2"/>
</dbReference>
<keyword evidence="9" id="KW-1185">Reference proteome</keyword>
<keyword evidence="4" id="KW-0521">NADP</keyword>
<comment type="similarity">
    <text evidence="1">Belongs to the FMO family.</text>
</comment>
<keyword evidence="2" id="KW-0285">Flavoprotein</keyword>
<dbReference type="Gene3D" id="3.50.50.60">
    <property type="entry name" value="FAD/NAD(P)-binding domain"/>
    <property type="match status" value="1"/>
</dbReference>
<dbReference type="PATRIC" id="fig|121290.4.peg.2222"/>
<keyword evidence="5" id="KW-0560">Oxidoreductase</keyword>
<dbReference type="STRING" id="121290.APY04_1341"/>
<gene>
    <name evidence="8" type="ORF">APY04_1341</name>
</gene>
<dbReference type="OrthoDB" id="9790219at2"/>
<dbReference type="InterPro" id="IPR036188">
    <property type="entry name" value="FAD/NAD-bd_sf"/>
</dbReference>
<evidence type="ECO:0000256" key="4">
    <source>
        <dbReference type="ARBA" id="ARBA00022857"/>
    </source>
</evidence>
<keyword evidence="3" id="KW-0274">FAD</keyword>
<dbReference type="InterPro" id="IPR000960">
    <property type="entry name" value="Flavin_mOase"/>
</dbReference>
<evidence type="ECO:0000256" key="1">
    <source>
        <dbReference type="ARBA" id="ARBA00009183"/>
    </source>
</evidence>
<evidence type="ECO:0000313" key="8">
    <source>
        <dbReference type="EMBL" id="KWT69841.1"/>
    </source>
</evidence>
<organism evidence="8 9">
    <name type="scientific">Hyphomicrobium sulfonivorans</name>
    <dbReference type="NCBI Taxonomy" id="121290"/>
    <lineage>
        <taxon>Bacteria</taxon>
        <taxon>Pseudomonadati</taxon>
        <taxon>Pseudomonadota</taxon>
        <taxon>Alphaproteobacteria</taxon>
        <taxon>Hyphomicrobiales</taxon>
        <taxon>Hyphomicrobiaceae</taxon>
        <taxon>Hyphomicrobium</taxon>
    </lineage>
</organism>
<dbReference type="InterPro" id="IPR050346">
    <property type="entry name" value="FMO-like"/>
</dbReference>
<reference evidence="8 9" key="1">
    <citation type="submission" date="2015-10" db="EMBL/GenBank/DDBJ databases">
        <title>Transcriptomic analysis of a linuron degrading triple-species bacterial consortium.</title>
        <authorList>
            <person name="Albers P."/>
        </authorList>
    </citation>
    <scope>NUCLEOTIDE SEQUENCE [LARGE SCALE GENOMIC DNA]</scope>
    <source>
        <strain evidence="8 9">WDL6</strain>
    </source>
</reference>
<evidence type="ECO:0000313" key="9">
    <source>
        <dbReference type="Proteomes" id="UP000059074"/>
    </source>
</evidence>
<accession>A0A109BJJ9</accession>
<dbReference type="RefSeq" id="WP_083509546.1">
    <property type="nucleotide sequence ID" value="NZ_LMTR01000043.1"/>
</dbReference>
<dbReference type="EMBL" id="LMTR01000043">
    <property type="protein sequence ID" value="KWT69841.1"/>
    <property type="molecule type" value="Genomic_DNA"/>
</dbReference>
<keyword evidence="8" id="KW-0503">Monooxygenase</keyword>
<dbReference type="AlphaFoldDB" id="A0A109BJJ9"/>
<dbReference type="GO" id="GO:0004499">
    <property type="term" value="F:N,N-dimethylaniline monooxygenase activity"/>
    <property type="evidence" value="ECO:0007669"/>
    <property type="project" value="InterPro"/>
</dbReference>
<dbReference type="GO" id="GO:0050660">
    <property type="term" value="F:flavin adenine dinucleotide binding"/>
    <property type="evidence" value="ECO:0007669"/>
    <property type="project" value="InterPro"/>
</dbReference>
<dbReference type="GO" id="GO:0050661">
    <property type="term" value="F:NADP binding"/>
    <property type="evidence" value="ECO:0007669"/>
    <property type="project" value="InterPro"/>
</dbReference>
<dbReference type="Pfam" id="PF00743">
    <property type="entry name" value="FMO-like"/>
    <property type="match status" value="1"/>
</dbReference>
<dbReference type="Proteomes" id="UP000059074">
    <property type="component" value="Unassembled WGS sequence"/>
</dbReference>
<evidence type="ECO:0000256" key="5">
    <source>
        <dbReference type="ARBA" id="ARBA00023002"/>
    </source>
</evidence>
<dbReference type="EC" id="1.14.13.148" evidence="6"/>
<dbReference type="PRINTS" id="PR00370">
    <property type="entry name" value="FMOXYGENASE"/>
</dbReference>
<evidence type="ECO:0000256" key="7">
    <source>
        <dbReference type="ARBA" id="ARBA00035159"/>
    </source>
</evidence>
<evidence type="ECO:0000256" key="3">
    <source>
        <dbReference type="ARBA" id="ARBA00022827"/>
    </source>
</evidence>
<name>A0A109BJJ9_HYPSL</name>
<sequence>MRRTSLRTDRLLVIGAGPVGLAMADALKQRGVAFDLIDASDGVGGLWRHGVYQGVHIVSSKKSTAYTHYPMPAHYPDFPSSTQILRYLENFAHDRDLGPHIELQRKVVRAQPLADESWQVRFDDGEERTYRGIVVCNGHHWDRRMPRYPGRFTGGFIHSADYREPKQLQGQRVLAIGGGNSGCDIACEAARVGASCDWSLRSGYWFLPKTAFGRPLTDLPIWNLPVFMQRIILRALISVFIGDYRRYGLQKPDHNLFERHPAFGTDVLNYLRQGRIRPRADIARFSGTRVHFTDGSVGEYDLVVAATGFNNSIPFLPKGLVAMENNVPQLYGGAFSHAVKNLYVIGAAQPRNGFGSLVAPAAKLFAELIEMQDEIELPIGYVLKEQGMRLPTTPLIDPGAARREIHLANWTLWMFKKQAKKIAETKPRPPFDPSLYEFVGDENGPVAVNQ</sequence>
<comment type="caution">
    <text evidence="8">The sequence shown here is derived from an EMBL/GenBank/DDBJ whole genome shotgun (WGS) entry which is preliminary data.</text>
</comment>
<proteinExistence type="inferred from homology"/>
<protein>
    <recommendedName>
        <fullName evidence="7">Trimethylamine monooxygenase</fullName>
        <ecNumber evidence="6">1.14.13.148</ecNumber>
    </recommendedName>
</protein>
<dbReference type="GO" id="GO:0034899">
    <property type="term" value="F:trimethylamine monooxygenase activity"/>
    <property type="evidence" value="ECO:0007669"/>
    <property type="project" value="UniProtKB-EC"/>
</dbReference>
<dbReference type="InterPro" id="IPR020946">
    <property type="entry name" value="Flavin_mOase-like"/>
</dbReference>
<evidence type="ECO:0000256" key="2">
    <source>
        <dbReference type="ARBA" id="ARBA00022630"/>
    </source>
</evidence>
<dbReference type="PANTHER" id="PTHR23023">
    <property type="entry name" value="DIMETHYLANILINE MONOOXYGENASE"/>
    <property type="match status" value="1"/>
</dbReference>
<evidence type="ECO:0000256" key="6">
    <source>
        <dbReference type="ARBA" id="ARBA00034528"/>
    </source>
</evidence>